<comment type="similarity">
    <text evidence="9">Belongs to the ABC transporter superfamily. Lipid exporter (TC 3.A.1.106) family.</text>
</comment>
<evidence type="ECO:0000256" key="1">
    <source>
        <dbReference type="ARBA" id="ARBA00004651"/>
    </source>
</evidence>
<dbReference type="GO" id="GO:0005886">
    <property type="term" value="C:plasma membrane"/>
    <property type="evidence" value="ECO:0007669"/>
    <property type="project" value="UniProtKB-SubCell"/>
</dbReference>
<dbReference type="PANTHER" id="PTHR43394:SF1">
    <property type="entry name" value="ATP-BINDING CASSETTE SUB-FAMILY B MEMBER 10, MITOCHONDRIAL"/>
    <property type="match status" value="1"/>
</dbReference>
<name>A0A0S4R0T0_9ACTN</name>
<evidence type="ECO:0000256" key="4">
    <source>
        <dbReference type="ARBA" id="ARBA00022692"/>
    </source>
</evidence>
<feature type="transmembrane region" description="Helical" evidence="11">
    <location>
        <begin position="176"/>
        <end position="194"/>
    </location>
</feature>
<dbReference type="PROSITE" id="PS50893">
    <property type="entry name" value="ABC_TRANSPORTER_2"/>
    <property type="match status" value="2"/>
</dbReference>
<feature type="transmembrane region" description="Helical" evidence="11">
    <location>
        <begin position="866"/>
        <end position="884"/>
    </location>
</feature>
<protein>
    <submittedName>
        <fullName evidence="14">ATP-binding cassette, subfamily B</fullName>
    </submittedName>
</protein>
<dbReference type="InterPro" id="IPR027417">
    <property type="entry name" value="P-loop_NTPase"/>
</dbReference>
<keyword evidence="7 11" id="KW-1133">Transmembrane helix</keyword>
<dbReference type="InterPro" id="IPR017871">
    <property type="entry name" value="ABC_transporter-like_CS"/>
</dbReference>
<keyword evidence="15" id="KW-1185">Reference proteome</keyword>
<reference evidence="15" key="1">
    <citation type="submission" date="2015-11" db="EMBL/GenBank/DDBJ databases">
        <authorList>
            <person name="Varghese N."/>
        </authorList>
    </citation>
    <scope>NUCLEOTIDE SEQUENCE [LARGE SCALE GENOMIC DNA]</scope>
    <source>
        <strain evidence="15">DSM 45899</strain>
    </source>
</reference>
<feature type="transmembrane region" description="Helical" evidence="11">
    <location>
        <begin position="147"/>
        <end position="170"/>
    </location>
</feature>
<dbReference type="CDD" id="cd18546">
    <property type="entry name" value="ABC_6TM_Rv0194_D2_like"/>
    <property type="match status" value="1"/>
</dbReference>
<feature type="transmembrane region" description="Helical" evidence="11">
    <location>
        <begin position="726"/>
        <end position="747"/>
    </location>
</feature>
<feature type="transmembrane region" description="Helical" evidence="11">
    <location>
        <begin position="260"/>
        <end position="282"/>
    </location>
</feature>
<keyword evidence="6 14" id="KW-0067">ATP-binding</keyword>
<evidence type="ECO:0000313" key="14">
    <source>
        <dbReference type="EMBL" id="CUU60648.1"/>
    </source>
</evidence>
<evidence type="ECO:0000256" key="8">
    <source>
        <dbReference type="ARBA" id="ARBA00023136"/>
    </source>
</evidence>
<dbReference type="FunFam" id="3.40.50.300:FF:000299">
    <property type="entry name" value="ABC transporter ATP-binding protein/permease"/>
    <property type="match status" value="2"/>
</dbReference>
<dbReference type="PROSITE" id="PS00211">
    <property type="entry name" value="ABC_TRANSPORTER_1"/>
    <property type="match status" value="1"/>
</dbReference>
<dbReference type="Gene3D" id="1.20.1560.10">
    <property type="entry name" value="ABC transporter type 1, transmembrane domain"/>
    <property type="match status" value="2"/>
</dbReference>
<dbReference type="InterPro" id="IPR003439">
    <property type="entry name" value="ABC_transporter-like_ATP-bd"/>
</dbReference>
<feature type="region of interest" description="Disordered" evidence="10">
    <location>
        <begin position="613"/>
        <end position="658"/>
    </location>
</feature>
<keyword evidence="4 11" id="KW-0812">Transmembrane</keyword>
<dbReference type="PANTHER" id="PTHR43394">
    <property type="entry name" value="ATP-DEPENDENT PERMEASE MDL1, MITOCHONDRIAL"/>
    <property type="match status" value="1"/>
</dbReference>
<gene>
    <name evidence="14" type="ORF">Ga0074812_1449</name>
</gene>
<evidence type="ECO:0000256" key="2">
    <source>
        <dbReference type="ARBA" id="ARBA00022448"/>
    </source>
</evidence>
<dbReference type="SUPFAM" id="SSF52540">
    <property type="entry name" value="P-loop containing nucleoside triphosphate hydrolases"/>
    <property type="match status" value="2"/>
</dbReference>
<dbReference type="Proteomes" id="UP000198802">
    <property type="component" value="Unassembled WGS sequence"/>
</dbReference>
<feature type="transmembrane region" description="Helical" evidence="11">
    <location>
        <begin position="74"/>
        <end position="94"/>
    </location>
</feature>
<feature type="domain" description="ABC transmembrane type-1" evidence="13">
    <location>
        <begin position="727"/>
        <end position="1009"/>
    </location>
</feature>
<dbReference type="CDD" id="cd18543">
    <property type="entry name" value="ABC_6TM_Rv0194_D1_like"/>
    <property type="match status" value="1"/>
</dbReference>
<dbReference type="InterPro" id="IPR011527">
    <property type="entry name" value="ABC1_TM_dom"/>
</dbReference>
<evidence type="ECO:0000256" key="11">
    <source>
        <dbReference type="SAM" id="Phobius"/>
    </source>
</evidence>
<feature type="transmembrane region" description="Helical" evidence="11">
    <location>
        <begin position="946"/>
        <end position="966"/>
    </location>
</feature>
<dbReference type="SMART" id="SM00382">
    <property type="entry name" value="AAA"/>
    <property type="match status" value="2"/>
</dbReference>
<evidence type="ECO:0000256" key="3">
    <source>
        <dbReference type="ARBA" id="ARBA00022475"/>
    </source>
</evidence>
<dbReference type="Gene3D" id="3.40.50.300">
    <property type="entry name" value="P-loop containing nucleotide triphosphate hydrolases"/>
    <property type="match status" value="2"/>
</dbReference>
<keyword evidence="5" id="KW-0547">Nucleotide-binding</keyword>
<dbReference type="InterPro" id="IPR003593">
    <property type="entry name" value="AAA+_ATPase"/>
</dbReference>
<feature type="transmembrane region" description="Helical" evidence="11">
    <location>
        <begin position="759"/>
        <end position="779"/>
    </location>
</feature>
<evidence type="ECO:0000256" key="10">
    <source>
        <dbReference type="SAM" id="MobiDB-lite"/>
    </source>
</evidence>
<dbReference type="Pfam" id="PF00005">
    <property type="entry name" value="ABC_tran"/>
    <property type="match status" value="2"/>
</dbReference>
<feature type="transmembrane region" description="Helical" evidence="11">
    <location>
        <begin position="39"/>
        <end position="62"/>
    </location>
</feature>
<evidence type="ECO:0000259" key="13">
    <source>
        <dbReference type="PROSITE" id="PS50929"/>
    </source>
</evidence>
<dbReference type="GO" id="GO:0015421">
    <property type="term" value="F:ABC-type oligopeptide transporter activity"/>
    <property type="evidence" value="ECO:0007669"/>
    <property type="project" value="TreeGrafter"/>
</dbReference>
<dbReference type="SUPFAM" id="SSF90123">
    <property type="entry name" value="ABC transporter transmembrane region"/>
    <property type="match status" value="2"/>
</dbReference>
<dbReference type="EMBL" id="FAOZ01000044">
    <property type="protein sequence ID" value="CUU60648.1"/>
    <property type="molecule type" value="Genomic_DNA"/>
</dbReference>
<dbReference type="GO" id="GO:0016887">
    <property type="term" value="F:ATP hydrolysis activity"/>
    <property type="evidence" value="ECO:0007669"/>
    <property type="project" value="InterPro"/>
</dbReference>
<dbReference type="GO" id="GO:0005524">
    <property type="term" value="F:ATP binding"/>
    <property type="evidence" value="ECO:0007669"/>
    <property type="project" value="UniProtKB-KW"/>
</dbReference>
<organism evidence="14 15">
    <name type="scientific">Parafrankia irregularis</name>
    <dbReference type="NCBI Taxonomy" id="795642"/>
    <lineage>
        <taxon>Bacteria</taxon>
        <taxon>Bacillati</taxon>
        <taxon>Actinomycetota</taxon>
        <taxon>Actinomycetes</taxon>
        <taxon>Frankiales</taxon>
        <taxon>Frankiaceae</taxon>
        <taxon>Parafrankia</taxon>
    </lineage>
</organism>
<accession>A0A0S4R0T0</accession>
<evidence type="ECO:0000256" key="7">
    <source>
        <dbReference type="ARBA" id="ARBA00022989"/>
    </source>
</evidence>
<feature type="domain" description="ABC transporter" evidence="12">
    <location>
        <begin position="1101"/>
        <end position="1336"/>
    </location>
</feature>
<dbReference type="Pfam" id="PF00664">
    <property type="entry name" value="ABC_membrane"/>
    <property type="match status" value="2"/>
</dbReference>
<dbReference type="InterPro" id="IPR039421">
    <property type="entry name" value="Type_1_exporter"/>
</dbReference>
<dbReference type="RefSeq" id="WP_091285854.1">
    <property type="nucleotide sequence ID" value="NZ_FAOZ01000044.1"/>
</dbReference>
<evidence type="ECO:0000256" key="9">
    <source>
        <dbReference type="ARBA" id="ARBA00061644"/>
    </source>
</evidence>
<proteinExistence type="inferred from homology"/>
<evidence type="ECO:0000256" key="5">
    <source>
        <dbReference type="ARBA" id="ARBA00022741"/>
    </source>
</evidence>
<sequence length="1345" mass="143768">MTPARDVPGTHPPGADAAAAPGWLRGLWGFLLLHRRDLALAWAAALLGSACQAVVPLIARHIVDDVIVARTSPLWPWLLLLLAAAAGAFGFAYVRRYRGGRVALGVQFDLRNAMHDHLQTLDQDNLSRLPTGQLVARANSDSALVQGLLSLLPIMMGNVLMLIATLIIMIFLSPPLALISLAVVPTLFALSYRLRSRVFPATWDAQQREGGVAQIVDEDVNGVRVVKAFGQERRELDRIVDAAGDLYGSRMRAVRLRARYQPLLEAVPAFAQVAILAVGGWMALNGHLTIGTFLAFSTYVGQFAAPARQLAGVLTVGQQARAGVERIFQLLRLTPTIADAPDAVDLGPLRGEIAFEGVEFAYRADVPILRGFDLRIAAGERVAIIGASGSGKSTVAALLSRFHDPDAGRVTVDGHDLRSVRLRSLRSQVGVAFEESFLFSASVRENIAFGRPDASEAEVEAAARAAAAHDFIVGLPRGYDTVVGERGLSLSGGQRQRIALARALLTDPRVLVLDDATSAVDAHTEERIHDALRELLPGRTTILIAHRVSTLHLADRIVVIDGGRVVESGTHDELQERSGTYRALLAGLDAELADELGDRVEVLATLLDENGTESVGEYGTASAGETETETENASAGAGAGAARVGGRPRPRRPAAAGVAVGAPSLGAGLGGGGGWRMNLTPTPELLARVAALPPVRDVATVDLAVESQPDPEFSLLRLLRRFRRPLLVGLLLVIGDAAAGLAGPVLVKTGVDSGVAEGSSAVLWAASAVFLLVTLADLLDQIAETFVTGRAAERIMLSLRIRIFAQLQRLSLDYYEREMSGRVMTRMTTDVDQFESLIENGLLAALVSVVTFGGVGAALLSIDLELGGLTLLVIVPLAAATVVFRRRAAALYDVARERIAIVNADFQESLSGIREAQSFVHETATIERFHGLGRDYLRARLGAQRLVAIYFPFVQFLSSLADAIVLGVGSALIANGQLSVGALIAFILYIDMFFSPIQQLSQVFDAWQQTRVSVARIAELMRLRTLTPEPRHPVDPPGRPRGELTLDGLRFAYPAPPTAKTDATSTAPKMSSAALTSAKASARARKAERKAARLAVGPADPRFARLETAAPTRPPEALRGVDLRVAPGETVALVGETGAGKSTVLKLIARFYDPDEGAVRLDGLDLRALDLGTFRRWLGYVPQEAFLFSGSIRDNIAYGRPEASDAEVEAAARAVGAHELIVTLPGGYDHEVAERGRSLSSGQRQLLALARAELVDPVLLLLDEATSNLDLATEHRVTTAMQRVARSRTTIVIAHRLQTARTADRIVVLDRGAVAEIGSHDELLEADGRYASMWRAFELVGSAAP</sequence>
<dbReference type="InterPro" id="IPR036640">
    <property type="entry name" value="ABC1_TM_sf"/>
</dbReference>
<evidence type="ECO:0000256" key="6">
    <source>
        <dbReference type="ARBA" id="ARBA00022840"/>
    </source>
</evidence>
<feature type="compositionally biased region" description="Low complexity" evidence="10">
    <location>
        <begin position="631"/>
        <end position="645"/>
    </location>
</feature>
<comment type="subcellular location">
    <subcellularLocation>
        <location evidence="1">Cell membrane</location>
        <topology evidence="1">Multi-pass membrane protein</topology>
    </subcellularLocation>
</comment>
<dbReference type="PROSITE" id="PS50929">
    <property type="entry name" value="ABC_TM1F"/>
    <property type="match status" value="2"/>
</dbReference>
<feature type="transmembrane region" description="Helical" evidence="11">
    <location>
        <begin position="842"/>
        <end position="860"/>
    </location>
</feature>
<keyword evidence="2" id="KW-0813">Transport</keyword>
<evidence type="ECO:0000313" key="15">
    <source>
        <dbReference type="Proteomes" id="UP000198802"/>
    </source>
</evidence>
<feature type="domain" description="ABC transporter" evidence="12">
    <location>
        <begin position="353"/>
        <end position="587"/>
    </location>
</feature>
<feature type="domain" description="ABC transmembrane type-1" evidence="13">
    <location>
        <begin position="43"/>
        <end position="319"/>
    </location>
</feature>
<keyword evidence="8 11" id="KW-0472">Membrane</keyword>
<evidence type="ECO:0000259" key="12">
    <source>
        <dbReference type="PROSITE" id="PS50893"/>
    </source>
</evidence>
<keyword evidence="3" id="KW-1003">Cell membrane</keyword>